<sequence length="528" mass="57216">MLIFLDVVFFSLLLFIFNVRHSAQVSITFSPNEPLCIGEQLEMICYIEPPPSESFGLSTAQVSFNGSTPANLGQINNDDVIGGIDLTRYSANTDGLDTTPARPGIRLIISSYLPLDSDTTFGCHGIFPNSSTSDAIVSGMPMGQAAVPLPPSSLLSTLSGINSNTCESTVDLSWTPGASDREIEYFLFEDGADLNNFNSSITQYSFLTSLQLNTNYSYSILAMSCAGNSTTQTADPIAVISYSLADNNPDIFLTYNQSNGMLTLEWSLLPSPVDQDILIEYSLELYYNHTLSGTTDQFSNSSTFLQLSSITVYSINITPHTSSDNTGVLTIIIACLNITQQCGQQLTSIQRCSVYNSDNPPMTTTPPTATATATSVNVTGTTAMTIIIGVVGAIGGILLILFIVLFFIMLYICCIRKKRVQSSPKRSTQDDHVVLAVTPSSEPHPDTQPTYAQVNKAKSLKTAELYSSVNKPKPAPQSELMYLELDHMRTASDRINPSSIPTTNYSDLAQLPRSEQTTYATVTDGPLH</sequence>
<organism evidence="4 5">
    <name type="scientific">Oopsacas minuta</name>
    <dbReference type="NCBI Taxonomy" id="111878"/>
    <lineage>
        <taxon>Eukaryota</taxon>
        <taxon>Metazoa</taxon>
        <taxon>Porifera</taxon>
        <taxon>Hexactinellida</taxon>
        <taxon>Hexasterophora</taxon>
        <taxon>Lyssacinosida</taxon>
        <taxon>Leucopsacidae</taxon>
        <taxon>Oopsacas</taxon>
    </lineage>
</organism>
<feature type="region of interest" description="Disordered" evidence="1">
    <location>
        <begin position="493"/>
        <end position="528"/>
    </location>
</feature>
<evidence type="ECO:0000256" key="3">
    <source>
        <dbReference type="SAM" id="SignalP"/>
    </source>
</evidence>
<evidence type="ECO:0000313" key="4">
    <source>
        <dbReference type="EMBL" id="KAI6648852.1"/>
    </source>
</evidence>
<proteinExistence type="predicted"/>
<feature type="transmembrane region" description="Helical" evidence="2">
    <location>
        <begin position="386"/>
        <end position="412"/>
    </location>
</feature>
<dbReference type="InterPro" id="IPR036116">
    <property type="entry name" value="FN3_sf"/>
</dbReference>
<dbReference type="InterPro" id="IPR013783">
    <property type="entry name" value="Ig-like_fold"/>
</dbReference>
<keyword evidence="2" id="KW-0812">Transmembrane</keyword>
<evidence type="ECO:0000256" key="2">
    <source>
        <dbReference type="SAM" id="Phobius"/>
    </source>
</evidence>
<keyword evidence="5" id="KW-1185">Reference proteome</keyword>
<accession>A0AAV7JJ85</accession>
<dbReference type="AlphaFoldDB" id="A0AAV7JJ85"/>
<dbReference type="EMBL" id="JAKMXF010000324">
    <property type="protein sequence ID" value="KAI6648852.1"/>
    <property type="molecule type" value="Genomic_DNA"/>
</dbReference>
<reference evidence="4 5" key="1">
    <citation type="journal article" date="2023" name="BMC Biol.">
        <title>The compact genome of the sponge Oopsacas minuta (Hexactinellida) is lacking key metazoan core genes.</title>
        <authorList>
            <person name="Santini S."/>
            <person name="Schenkelaars Q."/>
            <person name="Jourda C."/>
            <person name="Duchesne M."/>
            <person name="Belahbib H."/>
            <person name="Rocher C."/>
            <person name="Selva M."/>
            <person name="Riesgo A."/>
            <person name="Vervoort M."/>
            <person name="Leys S.P."/>
            <person name="Kodjabachian L."/>
            <person name="Le Bivic A."/>
            <person name="Borchiellini C."/>
            <person name="Claverie J.M."/>
            <person name="Renard E."/>
        </authorList>
    </citation>
    <scope>NUCLEOTIDE SEQUENCE [LARGE SCALE GENOMIC DNA]</scope>
    <source>
        <strain evidence="4">SPO-2</strain>
    </source>
</reference>
<keyword evidence="2" id="KW-1133">Transmembrane helix</keyword>
<dbReference type="SUPFAM" id="SSF49265">
    <property type="entry name" value="Fibronectin type III"/>
    <property type="match status" value="1"/>
</dbReference>
<keyword evidence="2" id="KW-0472">Membrane</keyword>
<gene>
    <name evidence="4" type="ORF">LOD99_6926</name>
</gene>
<evidence type="ECO:0000313" key="5">
    <source>
        <dbReference type="Proteomes" id="UP001165289"/>
    </source>
</evidence>
<evidence type="ECO:0000256" key="1">
    <source>
        <dbReference type="SAM" id="MobiDB-lite"/>
    </source>
</evidence>
<evidence type="ECO:0008006" key="6">
    <source>
        <dbReference type="Google" id="ProtNLM"/>
    </source>
</evidence>
<name>A0AAV7JJ85_9METZ</name>
<protein>
    <recommendedName>
        <fullName evidence="6">Fibronectin type-III domain-containing protein</fullName>
    </recommendedName>
</protein>
<feature type="compositionally biased region" description="Polar residues" evidence="1">
    <location>
        <begin position="493"/>
        <end position="521"/>
    </location>
</feature>
<dbReference type="Gene3D" id="2.60.40.10">
    <property type="entry name" value="Immunoglobulins"/>
    <property type="match status" value="1"/>
</dbReference>
<keyword evidence="3" id="KW-0732">Signal</keyword>
<comment type="caution">
    <text evidence="4">The sequence shown here is derived from an EMBL/GenBank/DDBJ whole genome shotgun (WGS) entry which is preliminary data.</text>
</comment>
<dbReference type="CDD" id="cd00063">
    <property type="entry name" value="FN3"/>
    <property type="match status" value="1"/>
</dbReference>
<dbReference type="Proteomes" id="UP001165289">
    <property type="component" value="Unassembled WGS sequence"/>
</dbReference>
<dbReference type="InterPro" id="IPR003961">
    <property type="entry name" value="FN3_dom"/>
</dbReference>
<feature type="chain" id="PRO_5043585992" description="Fibronectin type-III domain-containing protein" evidence="3">
    <location>
        <begin position="23"/>
        <end position="528"/>
    </location>
</feature>
<feature type="signal peptide" evidence="3">
    <location>
        <begin position="1"/>
        <end position="22"/>
    </location>
</feature>